<dbReference type="InterPro" id="IPR011583">
    <property type="entry name" value="Chitinase_II/V-like_cat"/>
</dbReference>
<gene>
    <name evidence="7" type="ORF">B0I36DRAFT_397093</name>
</gene>
<dbReference type="InterPro" id="IPR053214">
    <property type="entry name" value="LysM12-like"/>
</dbReference>
<evidence type="ECO:0000256" key="4">
    <source>
        <dbReference type="ARBA" id="ARBA00023026"/>
    </source>
</evidence>
<keyword evidence="8" id="KW-1185">Reference proteome</keyword>
<keyword evidence="5" id="KW-0472">Membrane</keyword>
<dbReference type="GO" id="GO:0005975">
    <property type="term" value="P:carbohydrate metabolic process"/>
    <property type="evidence" value="ECO:0007669"/>
    <property type="project" value="InterPro"/>
</dbReference>
<feature type="domain" description="Chitinase II/V-like catalytic" evidence="6">
    <location>
        <begin position="1"/>
        <end position="299"/>
    </location>
</feature>
<keyword evidence="3" id="KW-0147">Chitin-binding</keyword>
<accession>A0A9P8XTJ5</accession>
<evidence type="ECO:0000313" key="7">
    <source>
        <dbReference type="EMBL" id="KAH7016502.1"/>
    </source>
</evidence>
<dbReference type="Proteomes" id="UP000756346">
    <property type="component" value="Unassembled WGS sequence"/>
</dbReference>
<evidence type="ECO:0000259" key="6">
    <source>
        <dbReference type="SMART" id="SM00636"/>
    </source>
</evidence>
<protein>
    <recommendedName>
        <fullName evidence="2">chitinase</fullName>
        <ecNumber evidence="2">3.2.1.14</ecNumber>
    </recommendedName>
</protein>
<dbReference type="OrthoDB" id="73875at2759"/>
<evidence type="ECO:0000313" key="8">
    <source>
        <dbReference type="Proteomes" id="UP000756346"/>
    </source>
</evidence>
<dbReference type="InterPro" id="IPR029070">
    <property type="entry name" value="Chitinase_insertion_sf"/>
</dbReference>
<comment type="similarity">
    <text evidence="1">Belongs to the glycosyl hydrolase 18 family. Chitinase class V subfamily.</text>
</comment>
<dbReference type="SUPFAM" id="SSF54556">
    <property type="entry name" value="Chitinase insertion domain"/>
    <property type="match status" value="1"/>
</dbReference>
<proteinExistence type="inferred from homology"/>
<feature type="transmembrane region" description="Helical" evidence="5">
    <location>
        <begin position="616"/>
        <end position="638"/>
    </location>
</feature>
<dbReference type="GeneID" id="70191114"/>
<dbReference type="Gene3D" id="3.20.20.80">
    <property type="entry name" value="Glycosidases"/>
    <property type="match status" value="1"/>
</dbReference>
<dbReference type="GO" id="GO:0008843">
    <property type="term" value="F:endochitinase activity"/>
    <property type="evidence" value="ECO:0007669"/>
    <property type="project" value="UniProtKB-EC"/>
</dbReference>
<evidence type="ECO:0000256" key="2">
    <source>
        <dbReference type="ARBA" id="ARBA00012729"/>
    </source>
</evidence>
<evidence type="ECO:0000256" key="5">
    <source>
        <dbReference type="SAM" id="Phobius"/>
    </source>
</evidence>
<evidence type="ECO:0000256" key="3">
    <source>
        <dbReference type="ARBA" id="ARBA00022669"/>
    </source>
</evidence>
<dbReference type="SMART" id="SM00636">
    <property type="entry name" value="Glyco_18"/>
    <property type="match status" value="1"/>
</dbReference>
<dbReference type="InterPro" id="IPR017853">
    <property type="entry name" value="GH"/>
</dbReference>
<dbReference type="SUPFAM" id="SSF51445">
    <property type="entry name" value="(Trans)glycosidases"/>
    <property type="match status" value="1"/>
</dbReference>
<comment type="caution">
    <text evidence="7">The sequence shown here is derived from an EMBL/GenBank/DDBJ whole genome shotgun (WGS) entry which is preliminary data.</text>
</comment>
<dbReference type="PANTHER" id="PTHR47700">
    <property type="entry name" value="V CHITINASE, PUTATIVE (AFU_ORTHOLOGUE AFUA_6G13720)-RELATED"/>
    <property type="match status" value="1"/>
</dbReference>
<organism evidence="7 8">
    <name type="scientific">Microdochium trichocladiopsis</name>
    <dbReference type="NCBI Taxonomy" id="1682393"/>
    <lineage>
        <taxon>Eukaryota</taxon>
        <taxon>Fungi</taxon>
        <taxon>Dikarya</taxon>
        <taxon>Ascomycota</taxon>
        <taxon>Pezizomycotina</taxon>
        <taxon>Sordariomycetes</taxon>
        <taxon>Xylariomycetidae</taxon>
        <taxon>Xylariales</taxon>
        <taxon>Microdochiaceae</taxon>
        <taxon>Microdochium</taxon>
    </lineage>
</organism>
<dbReference type="EMBL" id="JAGTJQ010000012">
    <property type="protein sequence ID" value="KAH7016502.1"/>
    <property type="molecule type" value="Genomic_DNA"/>
</dbReference>
<dbReference type="GO" id="GO:0008061">
    <property type="term" value="F:chitin binding"/>
    <property type="evidence" value="ECO:0007669"/>
    <property type="project" value="UniProtKB-KW"/>
</dbReference>
<reference evidence="7" key="1">
    <citation type="journal article" date="2021" name="Nat. Commun.">
        <title>Genetic determinants of endophytism in the Arabidopsis root mycobiome.</title>
        <authorList>
            <person name="Mesny F."/>
            <person name="Miyauchi S."/>
            <person name="Thiergart T."/>
            <person name="Pickel B."/>
            <person name="Atanasova L."/>
            <person name="Karlsson M."/>
            <person name="Huettel B."/>
            <person name="Barry K.W."/>
            <person name="Haridas S."/>
            <person name="Chen C."/>
            <person name="Bauer D."/>
            <person name="Andreopoulos W."/>
            <person name="Pangilinan J."/>
            <person name="LaButti K."/>
            <person name="Riley R."/>
            <person name="Lipzen A."/>
            <person name="Clum A."/>
            <person name="Drula E."/>
            <person name="Henrissat B."/>
            <person name="Kohler A."/>
            <person name="Grigoriev I.V."/>
            <person name="Martin F.M."/>
            <person name="Hacquard S."/>
        </authorList>
    </citation>
    <scope>NUCLEOTIDE SEQUENCE</scope>
    <source>
        <strain evidence="7">MPI-CAGE-CH-0230</strain>
    </source>
</reference>
<keyword evidence="5" id="KW-1133">Transmembrane helix</keyword>
<keyword evidence="4" id="KW-0843">Virulence</keyword>
<keyword evidence="5" id="KW-0812">Transmembrane</keyword>
<evidence type="ECO:0000256" key="1">
    <source>
        <dbReference type="ARBA" id="ARBA00008682"/>
    </source>
</evidence>
<dbReference type="AlphaFoldDB" id="A0A9P8XTJ5"/>
<dbReference type="EC" id="3.2.1.14" evidence="2"/>
<feature type="transmembrane region" description="Helical" evidence="5">
    <location>
        <begin position="672"/>
        <end position="692"/>
    </location>
</feature>
<name>A0A9P8XTJ5_9PEZI</name>
<sequence>MQRCTYTRIFPIKVYAVQTLVLQELDDIVGKSVAVSRQHCLAQNVVGGAATLPVRSRLSTSDHGKLTFAYLAPQAPDTDFPGLPTDGPNYLKFLQLIKGKLGGKSLSIAAPASYWYLKQFPIKEMVKFLDYIVYMTYDLHGQWDAGNKWSADGCPDGNCLRSHINMTETTQVLSMITKAGVSPSKIFVGESSYGRSFRMAKAGCDGPMCKYTGDRLNSEAAPGRCTVTRGYISNAEIDNIRKTYGTVKSWHDARSDSDLLVYDRFEWVAYMSDETKLSRRKHWEGFGFAGTIDWAVDLQKFTGDSLEGLSGEDEEGVTPLPKCADVGKYNKLEDVENNIKSIPLHCRSAHMLNAMQKILSDALTGYDRLLSGGYDDSFKTYADVVVDGSKRAVEDFMYENGKDFFTCKNNNPPDNYCRYCEDFDCGWAGNICNQPDVICSGHEFRYKDMDMPCPPDYSMRSGTGPTGRYWPQTTRWTLRSGKQDDFYGALYKSTGIDKDNIRWTDVHHWTCAPTNSKEICQKRNWDINFPVPHGYDREDVLDPKDVVEGARKNLTEIGPGISNVLDGVKAQTFFGSVDDIVDAMIVPIVMVEDAVAQMGKVKELADKIDAQKREMIIMAFLSAIFFFVPVMGAVVGAFTSLANVARIMALVGSLGGAGLDIYDIVKSDSNDFLAIFGLVLAPLDILSVAKITEAASIRRNMKADDIKALGEVPKARMDTIERIRGNGACRASRSRDLTFDDLQMSGLDGREYGLVLTPVPFQG</sequence>
<dbReference type="Pfam" id="PF00704">
    <property type="entry name" value="Glyco_hydro_18"/>
    <property type="match status" value="1"/>
</dbReference>
<dbReference type="PANTHER" id="PTHR47700:SF2">
    <property type="entry name" value="CHITINASE"/>
    <property type="match status" value="1"/>
</dbReference>
<dbReference type="InterPro" id="IPR001223">
    <property type="entry name" value="Glyco_hydro18_cat"/>
</dbReference>
<dbReference type="RefSeq" id="XP_046006126.1">
    <property type="nucleotide sequence ID" value="XM_046161568.1"/>
</dbReference>